<feature type="region of interest" description="Disordered" evidence="1">
    <location>
        <begin position="25"/>
        <end position="57"/>
    </location>
</feature>
<gene>
    <name evidence="2" type="ORF">CDAR_565681</name>
</gene>
<reference evidence="2 3" key="1">
    <citation type="submission" date="2021-06" db="EMBL/GenBank/DDBJ databases">
        <title>Caerostris darwini draft genome.</title>
        <authorList>
            <person name="Kono N."/>
            <person name="Arakawa K."/>
        </authorList>
    </citation>
    <scope>NUCLEOTIDE SEQUENCE [LARGE SCALE GENOMIC DNA]</scope>
</reference>
<evidence type="ECO:0000313" key="2">
    <source>
        <dbReference type="EMBL" id="GIY62926.1"/>
    </source>
</evidence>
<dbReference type="Proteomes" id="UP001054837">
    <property type="component" value="Unassembled WGS sequence"/>
</dbReference>
<dbReference type="AlphaFoldDB" id="A0AAV4UYX6"/>
<protein>
    <submittedName>
        <fullName evidence="2">Uncharacterized protein</fullName>
    </submittedName>
</protein>
<sequence length="115" mass="12660">MQFCSETRLLGIGVQAISLEKPNPRLSLKSSIKPGRKSAPLQPLPSPVSNRADRTTSFHPTARNKEFFSMEVNANSVSVCINAPVGGNKLNLSLCPERIGFQQRKQQPFRGMPPQ</sequence>
<name>A0AAV4UYX6_9ARAC</name>
<organism evidence="2 3">
    <name type="scientific">Caerostris darwini</name>
    <dbReference type="NCBI Taxonomy" id="1538125"/>
    <lineage>
        <taxon>Eukaryota</taxon>
        <taxon>Metazoa</taxon>
        <taxon>Ecdysozoa</taxon>
        <taxon>Arthropoda</taxon>
        <taxon>Chelicerata</taxon>
        <taxon>Arachnida</taxon>
        <taxon>Araneae</taxon>
        <taxon>Araneomorphae</taxon>
        <taxon>Entelegynae</taxon>
        <taxon>Araneoidea</taxon>
        <taxon>Araneidae</taxon>
        <taxon>Caerostris</taxon>
    </lineage>
</organism>
<accession>A0AAV4UYX6</accession>
<keyword evidence="3" id="KW-1185">Reference proteome</keyword>
<proteinExistence type="predicted"/>
<comment type="caution">
    <text evidence="2">The sequence shown here is derived from an EMBL/GenBank/DDBJ whole genome shotgun (WGS) entry which is preliminary data.</text>
</comment>
<dbReference type="EMBL" id="BPLQ01012143">
    <property type="protein sequence ID" value="GIY62926.1"/>
    <property type="molecule type" value="Genomic_DNA"/>
</dbReference>
<evidence type="ECO:0000313" key="3">
    <source>
        <dbReference type="Proteomes" id="UP001054837"/>
    </source>
</evidence>
<evidence type="ECO:0000256" key="1">
    <source>
        <dbReference type="SAM" id="MobiDB-lite"/>
    </source>
</evidence>